<evidence type="ECO:0000256" key="3">
    <source>
        <dbReference type="ARBA" id="ARBA00023163"/>
    </source>
</evidence>
<evidence type="ECO:0000256" key="2">
    <source>
        <dbReference type="ARBA" id="ARBA00023125"/>
    </source>
</evidence>
<feature type="domain" description="SIS" evidence="5">
    <location>
        <begin position="58"/>
        <end position="197"/>
    </location>
</feature>
<keyword evidence="1" id="KW-0805">Transcription regulation</keyword>
<dbReference type="GO" id="GO:0003700">
    <property type="term" value="F:DNA-binding transcription factor activity"/>
    <property type="evidence" value="ECO:0007669"/>
    <property type="project" value="InterPro"/>
</dbReference>
<dbReference type="GO" id="GO:0097367">
    <property type="term" value="F:carbohydrate derivative binding"/>
    <property type="evidence" value="ECO:0007669"/>
    <property type="project" value="InterPro"/>
</dbReference>
<dbReference type="InterPro" id="IPR001347">
    <property type="entry name" value="SIS_dom"/>
</dbReference>
<organism evidence="6 7">
    <name type="scientific">Megamonas funiformis</name>
    <dbReference type="NCBI Taxonomy" id="437897"/>
    <lineage>
        <taxon>Bacteria</taxon>
        <taxon>Bacillati</taxon>
        <taxon>Bacillota</taxon>
        <taxon>Negativicutes</taxon>
        <taxon>Selenomonadales</taxon>
        <taxon>Selenomonadaceae</taxon>
        <taxon>Megamonas</taxon>
    </lineage>
</organism>
<dbReference type="RefSeq" id="WP_227153002.1">
    <property type="nucleotide sequence ID" value="NZ_JAJCGD010000019.1"/>
</dbReference>
<dbReference type="InterPro" id="IPR000281">
    <property type="entry name" value="HTH_RpiR"/>
</dbReference>
<dbReference type="Gene3D" id="1.10.10.10">
    <property type="entry name" value="Winged helix-like DNA-binding domain superfamily/Winged helix DNA-binding domain"/>
    <property type="match status" value="1"/>
</dbReference>
<comment type="caution">
    <text evidence="6">The sequence shown here is derived from an EMBL/GenBank/DDBJ whole genome shotgun (WGS) entry which is preliminary data.</text>
</comment>
<dbReference type="AlphaFoldDB" id="A0AAW4U8J3"/>
<dbReference type="InterPro" id="IPR035472">
    <property type="entry name" value="RpiR-like_SIS"/>
</dbReference>
<dbReference type="PANTHER" id="PTHR30514:SF1">
    <property type="entry name" value="HTH-TYPE TRANSCRIPTIONAL REGULATOR HEXR-RELATED"/>
    <property type="match status" value="1"/>
</dbReference>
<name>A0AAW4U8J3_9FIRM</name>
<dbReference type="GO" id="GO:1901135">
    <property type="term" value="P:carbohydrate derivative metabolic process"/>
    <property type="evidence" value="ECO:0007669"/>
    <property type="project" value="InterPro"/>
</dbReference>
<dbReference type="PANTHER" id="PTHR30514">
    <property type="entry name" value="GLUCOKINASE"/>
    <property type="match status" value="1"/>
</dbReference>
<gene>
    <name evidence="6" type="ORF">LIY65_07685</name>
</gene>
<keyword evidence="3" id="KW-0804">Transcription</keyword>
<dbReference type="EMBL" id="JAJCGD010000019">
    <property type="protein sequence ID" value="MCB6828576.1"/>
    <property type="molecule type" value="Genomic_DNA"/>
</dbReference>
<evidence type="ECO:0000259" key="4">
    <source>
        <dbReference type="PROSITE" id="PS51071"/>
    </source>
</evidence>
<protein>
    <submittedName>
        <fullName evidence="6">MurR/RpiR family transcriptional regulator</fullName>
    </submittedName>
</protein>
<evidence type="ECO:0000256" key="1">
    <source>
        <dbReference type="ARBA" id="ARBA00023015"/>
    </source>
</evidence>
<dbReference type="PROSITE" id="PS51071">
    <property type="entry name" value="HTH_RPIR"/>
    <property type="match status" value="1"/>
</dbReference>
<dbReference type="SUPFAM" id="SSF53697">
    <property type="entry name" value="SIS domain"/>
    <property type="match status" value="1"/>
</dbReference>
<feature type="domain" description="HTH rpiR-type" evidence="4">
    <location>
        <begin position="1"/>
        <end position="27"/>
    </location>
</feature>
<dbReference type="InterPro" id="IPR047640">
    <property type="entry name" value="RpiR-like"/>
</dbReference>
<dbReference type="CDD" id="cd05013">
    <property type="entry name" value="SIS_RpiR"/>
    <property type="match status" value="1"/>
</dbReference>
<evidence type="ECO:0000313" key="6">
    <source>
        <dbReference type="EMBL" id="MCB6828576.1"/>
    </source>
</evidence>
<dbReference type="PROSITE" id="PS51464">
    <property type="entry name" value="SIS"/>
    <property type="match status" value="1"/>
</dbReference>
<evidence type="ECO:0000259" key="5">
    <source>
        <dbReference type="PROSITE" id="PS51464"/>
    </source>
</evidence>
<proteinExistence type="predicted"/>
<accession>A0AAW4U8J3</accession>
<dbReference type="Gene3D" id="3.40.50.10490">
    <property type="entry name" value="Glucose-6-phosphate isomerase like protein, domain 1"/>
    <property type="match status" value="1"/>
</dbReference>
<dbReference type="Proteomes" id="UP001198190">
    <property type="component" value="Unassembled WGS sequence"/>
</dbReference>
<dbReference type="GO" id="GO:0003677">
    <property type="term" value="F:DNA binding"/>
    <property type="evidence" value="ECO:0007669"/>
    <property type="project" value="UniProtKB-KW"/>
</dbReference>
<keyword evidence="2" id="KW-0238">DNA-binding</keyword>
<reference evidence="6" key="1">
    <citation type="submission" date="2021-10" db="EMBL/GenBank/DDBJ databases">
        <title>Collection of gut derived symbiotic bacterial strains cultured from healthy donors.</title>
        <authorList>
            <person name="Lin H."/>
            <person name="Littmann E."/>
            <person name="Claire K."/>
            <person name="Pamer E."/>
        </authorList>
    </citation>
    <scope>NUCLEOTIDE SEQUENCE</scope>
    <source>
        <strain evidence="6">MSK.7.16</strain>
    </source>
</reference>
<evidence type="ECO:0000313" key="7">
    <source>
        <dbReference type="Proteomes" id="UP001198190"/>
    </source>
</evidence>
<dbReference type="InterPro" id="IPR046348">
    <property type="entry name" value="SIS_dom_sf"/>
</dbReference>
<sequence length="203" mass="22983">MLRFAKKLGLDGFSDLKMMLKMEISQAREKPSMDIAEATVNLCKNVGEEIAKQDFTRLNKLLHNAKRIFVYASGHVQKNVASEISRLFVNCNVLVYEIKGPDEIGIILKNITENDLFIIISLSGESKKVVDVAQKLYLQKIPIISLTKLKSNTLATLSTENIYVTPIDLPATVDFEYKSMLGFFLAVEMWFVSYSQYCAEQIE</sequence>
<dbReference type="InterPro" id="IPR036388">
    <property type="entry name" value="WH-like_DNA-bd_sf"/>
</dbReference>
<dbReference type="Pfam" id="PF01380">
    <property type="entry name" value="SIS"/>
    <property type="match status" value="1"/>
</dbReference>